<keyword evidence="5 7" id="KW-1133">Transmembrane helix</keyword>
<evidence type="ECO:0000313" key="10">
    <source>
        <dbReference type="Proteomes" id="UP000478740"/>
    </source>
</evidence>
<evidence type="ECO:0000256" key="5">
    <source>
        <dbReference type="ARBA" id="ARBA00022989"/>
    </source>
</evidence>
<evidence type="ECO:0000259" key="8">
    <source>
        <dbReference type="Pfam" id="PF02470"/>
    </source>
</evidence>
<evidence type="ECO:0000256" key="1">
    <source>
        <dbReference type="ARBA" id="ARBA00004533"/>
    </source>
</evidence>
<evidence type="ECO:0000256" key="6">
    <source>
        <dbReference type="ARBA" id="ARBA00023136"/>
    </source>
</evidence>
<keyword evidence="3" id="KW-0997">Cell inner membrane</keyword>
<dbReference type="InterPro" id="IPR051800">
    <property type="entry name" value="PqiA-PqiB_transport"/>
</dbReference>
<evidence type="ECO:0000256" key="7">
    <source>
        <dbReference type="SAM" id="Phobius"/>
    </source>
</evidence>
<dbReference type="EMBL" id="WMII01000017">
    <property type="protein sequence ID" value="MTH65799.1"/>
    <property type="molecule type" value="Genomic_DNA"/>
</dbReference>
<reference evidence="9 10" key="1">
    <citation type="submission" date="2019-11" db="EMBL/GenBank/DDBJ databases">
        <authorList>
            <person name="Dong K."/>
        </authorList>
    </citation>
    <scope>NUCLEOTIDE SEQUENCE [LARGE SCALE GENOMIC DNA]</scope>
    <source>
        <strain evidence="9 10">DK608</strain>
    </source>
</reference>
<feature type="transmembrane region" description="Helical" evidence="7">
    <location>
        <begin position="35"/>
        <end position="55"/>
    </location>
</feature>
<protein>
    <submittedName>
        <fullName evidence="9">MCE family protein</fullName>
    </submittedName>
</protein>
<feature type="domain" description="Mce/MlaD" evidence="8">
    <location>
        <begin position="175"/>
        <end position="240"/>
    </location>
</feature>
<dbReference type="PANTHER" id="PTHR30462">
    <property type="entry name" value="INTERMEMBRANE TRANSPORT PROTEIN PQIB-RELATED"/>
    <property type="match status" value="1"/>
</dbReference>
<proteinExistence type="predicted"/>
<dbReference type="InterPro" id="IPR003399">
    <property type="entry name" value="Mce/MlaD"/>
</dbReference>
<accession>A0A6L6J0X2</accession>
<keyword evidence="2" id="KW-1003">Cell membrane</keyword>
<name>A0A6L6J0X2_9RHOB</name>
<keyword evidence="4 7" id="KW-0812">Transmembrane</keyword>
<keyword evidence="10" id="KW-1185">Reference proteome</keyword>
<evidence type="ECO:0000256" key="4">
    <source>
        <dbReference type="ARBA" id="ARBA00022692"/>
    </source>
</evidence>
<sequence length="689" mass="72791">MTDTPPTDGKDAVMKPAEPVRKPAARAAARAGSSLVWLVPIIALIVTLGVGWNAIASRGTLISVKFKDATGITPGETAVKFREITVGKVESVRFTSNLQQVEVNIRVDKDVAQYIDSDASFWIVRPQVTAQGISRLDTVLTGAFIEGYWDDNPGEMSKEFQGLERPPVSRFGQPGTLITLATERSRGMTEGAPVLFRGLPVGQMQNLRLADDDEGVLADVFIPAPYDKLLTTNSIFWDTSGFSVSLGTQGVSLNVNSLASVLQGGAEFATVRSGGGPVENGHVFRLQPDQETAEANLISDEANALRLTMLIDESVKGLETGANVQFMGLTIGRVTNLAARVVKDDQGQDHVEQEVTLAVTPDRLGMTGDPTPEQALDFVADMVNRGLRARIASAGFFGTSLEVELIELPDAAPAELDRTAQPNPIIPSVPGDISDFTGTAQGFLARVGNLPIEEALKSATDMMNSVTALASSEDTRAIPGALRGTLDNAQSAAGEIRQVATELRESGAIGEIRGMIDEASAAAEAVKLAAADVPGMVEQIDAAAAKVGEVDFAAISTEAEGILKDVRAMLGSDDAAQLPRNLSQTLQAASGLLNDLRDGNAAGSLNQALKSASTAADNVSASVQRLPQLSARLEALAARAESVISAYGDRSNFNTETINLMREMRRAANAFGSLARTIERNPQAFILGR</sequence>
<dbReference type="Proteomes" id="UP000478740">
    <property type="component" value="Unassembled WGS sequence"/>
</dbReference>
<dbReference type="GO" id="GO:0005886">
    <property type="term" value="C:plasma membrane"/>
    <property type="evidence" value="ECO:0007669"/>
    <property type="project" value="UniProtKB-SubCell"/>
</dbReference>
<comment type="subcellular location">
    <subcellularLocation>
        <location evidence="1">Cell inner membrane</location>
    </subcellularLocation>
</comment>
<evidence type="ECO:0000256" key="2">
    <source>
        <dbReference type="ARBA" id="ARBA00022475"/>
    </source>
</evidence>
<evidence type="ECO:0000256" key="3">
    <source>
        <dbReference type="ARBA" id="ARBA00022519"/>
    </source>
</evidence>
<dbReference type="AlphaFoldDB" id="A0A6L6J0X2"/>
<comment type="caution">
    <text evidence="9">The sequence shown here is derived from an EMBL/GenBank/DDBJ whole genome shotgun (WGS) entry which is preliminary data.</text>
</comment>
<dbReference type="Pfam" id="PF02470">
    <property type="entry name" value="MlaD"/>
    <property type="match status" value="2"/>
</dbReference>
<dbReference type="RefSeq" id="WP_155045679.1">
    <property type="nucleotide sequence ID" value="NZ_WMIH01000019.1"/>
</dbReference>
<feature type="domain" description="Mce/MlaD" evidence="8">
    <location>
        <begin position="59"/>
        <end position="134"/>
    </location>
</feature>
<dbReference type="PANTHER" id="PTHR30462:SF0">
    <property type="entry name" value="INTERMEMBRANE TRANSPORT PROTEIN YEBT"/>
    <property type="match status" value="1"/>
</dbReference>
<organism evidence="9 10">
    <name type="scientific">Paracoccus shanxieyensis</name>
    <dbReference type="NCBI Taxonomy" id="2675752"/>
    <lineage>
        <taxon>Bacteria</taxon>
        <taxon>Pseudomonadati</taxon>
        <taxon>Pseudomonadota</taxon>
        <taxon>Alphaproteobacteria</taxon>
        <taxon>Rhodobacterales</taxon>
        <taxon>Paracoccaceae</taxon>
        <taxon>Paracoccus</taxon>
    </lineage>
</organism>
<gene>
    <name evidence="9" type="ORF">GL284_16125</name>
</gene>
<keyword evidence="6 7" id="KW-0472">Membrane</keyword>
<evidence type="ECO:0000313" key="9">
    <source>
        <dbReference type="EMBL" id="MTH65799.1"/>
    </source>
</evidence>